<dbReference type="InterPro" id="IPR053843">
    <property type="entry name" value="DnaD_N"/>
</dbReference>
<proteinExistence type="inferred from homology"/>
<dbReference type="AlphaFoldDB" id="A0A429ZUS7"/>
<dbReference type="RefSeq" id="WP_126778236.1">
    <property type="nucleotide sequence ID" value="NZ_NGJU01000002.1"/>
</dbReference>
<dbReference type="Proteomes" id="UP000287239">
    <property type="component" value="Unassembled WGS sequence"/>
</dbReference>
<dbReference type="NCBIfam" id="TIGR01446">
    <property type="entry name" value="DnaD_dom"/>
    <property type="match status" value="1"/>
</dbReference>
<organism evidence="5 6">
    <name type="scientific">Vagococcus salmoninarum</name>
    <dbReference type="NCBI Taxonomy" id="2739"/>
    <lineage>
        <taxon>Bacteria</taxon>
        <taxon>Bacillati</taxon>
        <taxon>Bacillota</taxon>
        <taxon>Bacilli</taxon>
        <taxon>Lactobacillales</taxon>
        <taxon>Enterococcaceae</taxon>
        <taxon>Vagococcus</taxon>
    </lineage>
</organism>
<dbReference type="InterPro" id="IPR034829">
    <property type="entry name" value="DnaD-like_sf"/>
</dbReference>
<comment type="caution">
    <text evidence="5">The sequence shown here is derived from an EMBL/GenBank/DDBJ whole genome shotgun (WGS) entry which is preliminary data.</text>
</comment>
<protein>
    <submittedName>
        <fullName evidence="5">DNA replication protein DnaD</fullName>
    </submittedName>
</protein>
<dbReference type="PANTHER" id="PTHR37293">
    <property type="entry name" value="PHAGE REPLICATION PROTEIN-RELATED"/>
    <property type="match status" value="1"/>
</dbReference>
<feature type="domain" description="DnaD N-terminal" evidence="4">
    <location>
        <begin position="15"/>
        <end position="114"/>
    </location>
</feature>
<keyword evidence="6" id="KW-1185">Reference proteome</keyword>
<dbReference type="EMBL" id="NGJU01000002">
    <property type="protein sequence ID" value="RST97488.1"/>
    <property type="molecule type" value="Genomic_DNA"/>
</dbReference>
<evidence type="ECO:0000313" key="5">
    <source>
        <dbReference type="EMBL" id="RST97488.1"/>
    </source>
</evidence>
<name>A0A429ZUS7_9ENTE</name>
<feature type="domain" description="DnaB/C C-terminal" evidence="3">
    <location>
        <begin position="128"/>
        <end position="200"/>
    </location>
</feature>
<dbReference type="InterPro" id="IPR053162">
    <property type="entry name" value="DnaD"/>
</dbReference>
<dbReference type="Gene3D" id="1.10.10.630">
    <property type="entry name" value="DnaD domain-like"/>
    <property type="match status" value="1"/>
</dbReference>
<dbReference type="OrthoDB" id="9770238at2"/>
<evidence type="ECO:0000256" key="2">
    <source>
        <dbReference type="SAM" id="MobiDB-lite"/>
    </source>
</evidence>
<gene>
    <name evidence="5" type="ORF">CBF35_02145</name>
</gene>
<dbReference type="Pfam" id="PF21984">
    <property type="entry name" value="DnaD_N"/>
    <property type="match status" value="1"/>
</dbReference>
<dbReference type="InterPro" id="IPR006343">
    <property type="entry name" value="DnaB/C_C"/>
</dbReference>
<dbReference type="PANTHER" id="PTHR37293:SF6">
    <property type="entry name" value="DNA REPLICATION PROTEIN DNAD"/>
    <property type="match status" value="1"/>
</dbReference>
<dbReference type="Gene3D" id="1.10.10.10">
    <property type="entry name" value="Winged helix-like DNA-binding domain superfamily/Winged helix DNA-binding domain"/>
    <property type="match status" value="1"/>
</dbReference>
<dbReference type="InterPro" id="IPR036388">
    <property type="entry name" value="WH-like_DNA-bd_sf"/>
</dbReference>
<reference evidence="5 6" key="1">
    <citation type="submission" date="2017-05" db="EMBL/GenBank/DDBJ databases">
        <title>Vagococcus spp. assemblies.</title>
        <authorList>
            <person name="Gulvik C.A."/>
        </authorList>
    </citation>
    <scope>NUCLEOTIDE SEQUENCE [LARGE SCALE GENOMIC DNA]</scope>
    <source>
        <strain evidence="5 6">NCFB 2777</strain>
    </source>
</reference>
<comment type="similarity">
    <text evidence="1">Belongs to the DnaB/DnaD family.</text>
</comment>
<dbReference type="GeneID" id="98567156"/>
<dbReference type="SUPFAM" id="SSF158499">
    <property type="entry name" value="DnaD domain-like"/>
    <property type="match status" value="1"/>
</dbReference>
<sequence length="237" mass="27974">MMDLEDYLNAGTTTISNLLMTYYNKLGMTNQEFLLYLQLLHYQQEGNSFPDLQEISQRMGISNDDIFTVMENLLGKGFMQIKRIQDPQGRTGDSYDLSPIYVKIQQLLQSKIKKEAVVEHELGIQELFQMFEKEFGRPLSPMELETIKMWIVEDKYELEIIRLALRESVLNQVYNLKYVDRILLSWERKNLKSPVQIQQQQQKRKTELANQAPRQSEMSKEDLPKVPLYNWLNPDND</sequence>
<evidence type="ECO:0000259" key="4">
    <source>
        <dbReference type="Pfam" id="PF21984"/>
    </source>
</evidence>
<evidence type="ECO:0000259" key="3">
    <source>
        <dbReference type="Pfam" id="PF07261"/>
    </source>
</evidence>
<evidence type="ECO:0000313" key="6">
    <source>
        <dbReference type="Proteomes" id="UP000287239"/>
    </source>
</evidence>
<evidence type="ECO:0000256" key="1">
    <source>
        <dbReference type="ARBA" id="ARBA00093462"/>
    </source>
</evidence>
<dbReference type="Pfam" id="PF07261">
    <property type="entry name" value="DnaB_2"/>
    <property type="match status" value="1"/>
</dbReference>
<accession>A0A429ZUS7</accession>
<feature type="region of interest" description="Disordered" evidence="2">
    <location>
        <begin position="195"/>
        <end position="237"/>
    </location>
</feature>